<dbReference type="PANTHER" id="PTHR47203">
    <property type="match status" value="1"/>
</dbReference>
<dbReference type="InterPro" id="IPR011257">
    <property type="entry name" value="DNA_glycosylase"/>
</dbReference>
<evidence type="ECO:0000256" key="1">
    <source>
        <dbReference type="SAM" id="MobiDB-lite"/>
    </source>
</evidence>
<keyword evidence="4" id="KW-1185">Reference proteome</keyword>
<reference evidence="3 4" key="1">
    <citation type="submission" date="2014-04" db="EMBL/GenBank/DDBJ databases">
        <authorList>
            <consortium name="DOE Joint Genome Institute"/>
            <person name="Kuo A."/>
            <person name="Kohler A."/>
            <person name="Costa M.D."/>
            <person name="Nagy L.G."/>
            <person name="Floudas D."/>
            <person name="Copeland A."/>
            <person name="Barry K.W."/>
            <person name="Cichocki N."/>
            <person name="Veneault-Fourrey C."/>
            <person name="LaButti K."/>
            <person name="Lindquist E.A."/>
            <person name="Lipzen A."/>
            <person name="Lundell T."/>
            <person name="Morin E."/>
            <person name="Murat C."/>
            <person name="Sun H."/>
            <person name="Tunlid A."/>
            <person name="Henrissat B."/>
            <person name="Grigoriev I.V."/>
            <person name="Hibbett D.S."/>
            <person name="Martin F."/>
            <person name="Nordberg H.P."/>
            <person name="Cantor M.N."/>
            <person name="Hua S.X."/>
        </authorList>
    </citation>
    <scope>NUCLEOTIDE SEQUENCE [LARGE SCALE GENOMIC DNA]</scope>
    <source>
        <strain evidence="3 4">Marx 270</strain>
    </source>
</reference>
<feature type="compositionally biased region" description="Polar residues" evidence="1">
    <location>
        <begin position="62"/>
        <end position="75"/>
    </location>
</feature>
<dbReference type="GO" id="GO:0000702">
    <property type="term" value="F:oxidized base lesion DNA N-glycosylase activity"/>
    <property type="evidence" value="ECO:0007669"/>
    <property type="project" value="UniProtKB-ARBA"/>
</dbReference>
<dbReference type="AlphaFoldDB" id="A0A0C3IX76"/>
<feature type="domain" description="HhH-GPD" evidence="2">
    <location>
        <begin position="96"/>
        <end position="259"/>
    </location>
</feature>
<dbReference type="SMART" id="SM00478">
    <property type="entry name" value="ENDO3c"/>
    <property type="match status" value="1"/>
</dbReference>
<dbReference type="Pfam" id="PF00730">
    <property type="entry name" value="HhH-GPD"/>
    <property type="match status" value="1"/>
</dbReference>
<dbReference type="Gene3D" id="1.10.340.30">
    <property type="entry name" value="Hypothetical protein, domain 2"/>
    <property type="match status" value="1"/>
</dbReference>
<name>A0A0C3IX76_PISTI</name>
<evidence type="ECO:0000259" key="2">
    <source>
        <dbReference type="SMART" id="SM00478"/>
    </source>
</evidence>
<sequence length="282" mass="30850">MTRTLKRLHAHATKKLKLLEEHRIESPYPLFTRPTIEETRAVYAILAANTPGGAPTVHSEPNDTTTNSGSATSKSVSCTGSSALPNVLDSVIGTILSQSTSSQNYTRAKCSLDAEFGTGEPAFERMVNADVEQITQAIKCGGLANKKASTIQTLLRSVKAKHGKYDLQHLHNNEIPNDDAMRELVSYKGVGPKTAACVLSFCLGRQAFAVDTHVFRLTRMLGWVPESSNPVDAQSHLELRIPSELKYGLHVMMVRHGRTCRGCRNGGRGPCPLKAWLRERNS</sequence>
<evidence type="ECO:0000313" key="4">
    <source>
        <dbReference type="Proteomes" id="UP000054217"/>
    </source>
</evidence>
<dbReference type="Gene3D" id="1.10.1670.10">
    <property type="entry name" value="Helix-hairpin-Helix base-excision DNA repair enzymes (C-terminal)"/>
    <property type="match status" value="1"/>
</dbReference>
<dbReference type="Proteomes" id="UP000054217">
    <property type="component" value="Unassembled WGS sequence"/>
</dbReference>
<dbReference type="OrthoDB" id="5607at2759"/>
<dbReference type="InterPro" id="IPR023170">
    <property type="entry name" value="HhH_base_excis_C"/>
</dbReference>
<dbReference type="SUPFAM" id="SSF48150">
    <property type="entry name" value="DNA-glycosylase"/>
    <property type="match status" value="1"/>
</dbReference>
<dbReference type="PANTHER" id="PTHR47203:SF1">
    <property type="entry name" value="HYPOTHETICAL BASE EXCISION DNA REPAIR PROTEIN (EUROFUNG)"/>
    <property type="match status" value="1"/>
</dbReference>
<evidence type="ECO:0000313" key="3">
    <source>
        <dbReference type="EMBL" id="KIO01418.1"/>
    </source>
</evidence>
<dbReference type="EMBL" id="KN831988">
    <property type="protein sequence ID" value="KIO01418.1"/>
    <property type="molecule type" value="Genomic_DNA"/>
</dbReference>
<reference evidence="4" key="2">
    <citation type="submission" date="2015-01" db="EMBL/GenBank/DDBJ databases">
        <title>Evolutionary Origins and Diversification of the Mycorrhizal Mutualists.</title>
        <authorList>
            <consortium name="DOE Joint Genome Institute"/>
            <consortium name="Mycorrhizal Genomics Consortium"/>
            <person name="Kohler A."/>
            <person name="Kuo A."/>
            <person name="Nagy L.G."/>
            <person name="Floudas D."/>
            <person name="Copeland A."/>
            <person name="Barry K.W."/>
            <person name="Cichocki N."/>
            <person name="Veneault-Fourrey C."/>
            <person name="LaButti K."/>
            <person name="Lindquist E.A."/>
            <person name="Lipzen A."/>
            <person name="Lundell T."/>
            <person name="Morin E."/>
            <person name="Murat C."/>
            <person name="Riley R."/>
            <person name="Ohm R."/>
            <person name="Sun H."/>
            <person name="Tunlid A."/>
            <person name="Henrissat B."/>
            <person name="Grigoriev I.V."/>
            <person name="Hibbett D.S."/>
            <person name="Martin F."/>
        </authorList>
    </citation>
    <scope>NUCLEOTIDE SEQUENCE [LARGE SCALE GENOMIC DNA]</scope>
    <source>
        <strain evidence="4">Marx 270</strain>
    </source>
</reference>
<dbReference type="CDD" id="cd00056">
    <property type="entry name" value="ENDO3c"/>
    <property type="match status" value="1"/>
</dbReference>
<feature type="region of interest" description="Disordered" evidence="1">
    <location>
        <begin position="52"/>
        <end position="75"/>
    </location>
</feature>
<dbReference type="InterPro" id="IPR003265">
    <property type="entry name" value="HhH-GPD_domain"/>
</dbReference>
<proteinExistence type="predicted"/>
<protein>
    <recommendedName>
        <fullName evidence="2">HhH-GPD domain-containing protein</fullName>
    </recommendedName>
</protein>
<dbReference type="STRING" id="870435.A0A0C3IX76"/>
<dbReference type="HOGENOM" id="CLU_012862_9_1_1"/>
<dbReference type="InParanoid" id="A0A0C3IX76"/>
<organism evidence="3 4">
    <name type="scientific">Pisolithus tinctorius Marx 270</name>
    <dbReference type="NCBI Taxonomy" id="870435"/>
    <lineage>
        <taxon>Eukaryota</taxon>
        <taxon>Fungi</taxon>
        <taxon>Dikarya</taxon>
        <taxon>Basidiomycota</taxon>
        <taxon>Agaricomycotina</taxon>
        <taxon>Agaricomycetes</taxon>
        <taxon>Agaricomycetidae</taxon>
        <taxon>Boletales</taxon>
        <taxon>Sclerodermatineae</taxon>
        <taxon>Pisolithaceae</taxon>
        <taxon>Pisolithus</taxon>
    </lineage>
</organism>
<accession>A0A0C3IX76</accession>
<dbReference type="GO" id="GO:0006285">
    <property type="term" value="P:base-excision repair, AP site formation"/>
    <property type="evidence" value="ECO:0007669"/>
    <property type="project" value="UniProtKB-ARBA"/>
</dbReference>
<gene>
    <name evidence="3" type="ORF">M404DRAFT_16237</name>
</gene>